<evidence type="ECO:0000256" key="6">
    <source>
        <dbReference type="SAM" id="MobiDB-lite"/>
    </source>
</evidence>
<evidence type="ECO:0000256" key="5">
    <source>
        <dbReference type="ARBA" id="ARBA00023098"/>
    </source>
</evidence>
<dbReference type="AlphaFoldDB" id="A0A068FQT1"/>
<evidence type="ECO:0000256" key="3">
    <source>
        <dbReference type="ARBA" id="ARBA00022679"/>
    </source>
</evidence>
<keyword evidence="5" id="KW-0443">Lipid metabolism</keyword>
<evidence type="ECO:0000313" key="7">
    <source>
        <dbReference type="EMBL" id="AID69661.1"/>
    </source>
</evidence>
<dbReference type="EMBL" id="KJ769134">
    <property type="protein sequence ID" value="AID69661.1"/>
    <property type="molecule type" value="Genomic_DNA"/>
</dbReference>
<dbReference type="SUPFAM" id="SSF53335">
    <property type="entry name" value="S-adenosyl-L-methionine-dependent methyltransferases"/>
    <property type="match status" value="1"/>
</dbReference>
<accession>A0A068FQT1</accession>
<gene>
    <name evidence="7" type="primary">cfaS</name>
</gene>
<name>A0A068FQT1_9ZZZZ</name>
<evidence type="ECO:0000256" key="2">
    <source>
        <dbReference type="ARBA" id="ARBA00022603"/>
    </source>
</evidence>
<comment type="similarity">
    <text evidence="1">Belongs to the CFA/CMAS family.</text>
</comment>
<dbReference type="InterPro" id="IPR029063">
    <property type="entry name" value="SAM-dependent_MTases_sf"/>
</dbReference>
<organism evidence="7">
    <name type="scientific">uncultured organism</name>
    <dbReference type="NCBI Taxonomy" id="155900"/>
    <lineage>
        <taxon>unclassified sequences</taxon>
        <taxon>environmental samples</taxon>
    </lineage>
</organism>
<dbReference type="PANTHER" id="PTHR43667:SF2">
    <property type="entry name" value="FATTY ACID C-METHYL TRANSFERASE"/>
    <property type="match status" value="1"/>
</dbReference>
<dbReference type="GO" id="GO:0008168">
    <property type="term" value="F:methyltransferase activity"/>
    <property type="evidence" value="ECO:0007669"/>
    <property type="project" value="UniProtKB-KW"/>
</dbReference>
<dbReference type="GO" id="GO:0032259">
    <property type="term" value="P:methylation"/>
    <property type="evidence" value="ECO:0007669"/>
    <property type="project" value="UniProtKB-KW"/>
</dbReference>
<feature type="region of interest" description="Disordered" evidence="6">
    <location>
        <begin position="1"/>
        <end position="20"/>
    </location>
</feature>
<dbReference type="Gene3D" id="3.40.50.150">
    <property type="entry name" value="Vaccinia Virus protein VP39"/>
    <property type="match status" value="1"/>
</dbReference>
<dbReference type="CDD" id="cd02440">
    <property type="entry name" value="AdoMet_MTases"/>
    <property type="match status" value="1"/>
</dbReference>
<feature type="compositionally biased region" description="Polar residues" evidence="6">
    <location>
        <begin position="1"/>
        <end position="10"/>
    </location>
</feature>
<keyword evidence="2" id="KW-0489">Methyltransferase</keyword>
<sequence>MTTDTTTSDALRQHAPGRGNRLSLKDYRHLTAENFAEATRSLPRTVRRTLGFVMGLKRGTLAITLPTGERFRVEGHQPDPVADIEILSYAFIGDVIRHGDIGVAESFFDGHWTSSDVTKFLELFCYNEQIIHDQMKSNPLARLFMKVKHWLHRNTRKQAKRNISAHYDLGNAFYEVWLDPSMTYSSALYQNGANDLEHAQRAKYAALADAVDVRAGDHVLEIGCGWGGFAEYLARERGAYVTGLTISREQLVYAQARMERLGLSDQVDILFQDYRDEQGVYDQIVSVEMFEAVGEEYWPTYFASLKKHLRPGGKAGLQIITIQDRFFEYYRSSPDFIQQYVFPGGMLPTPTHLRDLGLAAGLELTGELEFGRDYARTLAEWRSNFLDKWESIAPLGFDERFARLWRYYLHYCEAGFNAGNIDVRQVVYAHADQ</sequence>
<proteinExistence type="inferred from homology"/>
<dbReference type="InterPro" id="IPR003333">
    <property type="entry name" value="CMAS"/>
</dbReference>
<dbReference type="PIRSF" id="PIRSF003085">
    <property type="entry name" value="CMAS"/>
    <property type="match status" value="1"/>
</dbReference>
<protein>
    <submittedName>
        <fullName evidence="7">Cyclopropane fatty acid synthase</fullName>
    </submittedName>
</protein>
<dbReference type="GO" id="GO:0008610">
    <property type="term" value="P:lipid biosynthetic process"/>
    <property type="evidence" value="ECO:0007669"/>
    <property type="project" value="InterPro"/>
</dbReference>
<keyword evidence="3" id="KW-0808">Transferase</keyword>
<evidence type="ECO:0000256" key="1">
    <source>
        <dbReference type="ARBA" id="ARBA00010815"/>
    </source>
</evidence>
<keyword evidence="4" id="KW-0949">S-adenosyl-L-methionine</keyword>
<dbReference type="InterPro" id="IPR050723">
    <property type="entry name" value="CFA/CMAS"/>
</dbReference>
<dbReference type="Pfam" id="PF02353">
    <property type="entry name" value="CMAS"/>
    <property type="match status" value="1"/>
</dbReference>
<reference evidence="7" key="1">
    <citation type="submission" date="2014-04" db="EMBL/GenBank/DDBJ databases">
        <authorList>
            <person name="Felczykowska A."/>
            <person name="Dydecka A."/>
            <person name="Bohdanowicz M."/>
            <person name="Gasior T."/>
            <person name="Sobon M."/>
            <person name="Kobos J."/>
            <person name="Bloch S."/>
            <person name="Nejman-Falenczyk B."/>
            <person name="Wegrzyn G."/>
        </authorList>
    </citation>
    <scope>NUCLEOTIDE SEQUENCE</scope>
</reference>
<dbReference type="PANTHER" id="PTHR43667">
    <property type="entry name" value="CYCLOPROPANE-FATTY-ACYL-PHOSPHOLIPID SYNTHASE"/>
    <property type="match status" value="1"/>
</dbReference>
<evidence type="ECO:0000256" key="4">
    <source>
        <dbReference type="ARBA" id="ARBA00022691"/>
    </source>
</evidence>